<name>A0A5J5BIH3_9ASTE</name>
<accession>A0A5J5BIH3</accession>
<dbReference type="InterPro" id="IPR001507">
    <property type="entry name" value="ZP_dom"/>
</dbReference>
<dbReference type="GO" id="GO:0030246">
    <property type="term" value="F:carbohydrate binding"/>
    <property type="evidence" value="ECO:0007669"/>
    <property type="project" value="InterPro"/>
</dbReference>
<dbReference type="GO" id="GO:0005737">
    <property type="term" value="C:cytoplasm"/>
    <property type="evidence" value="ECO:0007669"/>
    <property type="project" value="TreeGrafter"/>
</dbReference>
<proteinExistence type="predicted"/>
<keyword evidence="3" id="KW-1185">Reference proteome</keyword>
<dbReference type="PROSITE" id="PS51034">
    <property type="entry name" value="ZP_2"/>
    <property type="match status" value="1"/>
</dbReference>
<dbReference type="Proteomes" id="UP000325577">
    <property type="component" value="Linkage Group LG13"/>
</dbReference>
<gene>
    <name evidence="2" type="ORF">F0562_024941</name>
</gene>
<feature type="domain" description="ZP" evidence="1">
    <location>
        <begin position="1"/>
        <end position="47"/>
    </location>
</feature>
<dbReference type="EMBL" id="CM018036">
    <property type="protein sequence ID" value="KAA8540921.1"/>
    <property type="molecule type" value="Genomic_DNA"/>
</dbReference>
<dbReference type="InterPro" id="IPR008183">
    <property type="entry name" value="Aldose_1/G6P_1-epimerase"/>
</dbReference>
<dbReference type="InterPro" id="IPR011013">
    <property type="entry name" value="Gal_mutarotase_sf_dom"/>
</dbReference>
<dbReference type="AlphaFoldDB" id="A0A5J5BIH3"/>
<reference evidence="2 3" key="1">
    <citation type="submission" date="2019-09" db="EMBL/GenBank/DDBJ databases">
        <title>A chromosome-level genome assembly of the Chinese tupelo Nyssa sinensis.</title>
        <authorList>
            <person name="Yang X."/>
            <person name="Kang M."/>
            <person name="Yang Y."/>
            <person name="Xiong H."/>
            <person name="Wang M."/>
            <person name="Zhang Z."/>
            <person name="Wang Z."/>
            <person name="Wu H."/>
            <person name="Ma T."/>
            <person name="Liu J."/>
            <person name="Xi Z."/>
        </authorList>
    </citation>
    <scope>NUCLEOTIDE SEQUENCE [LARGE SCALE GENOMIC DNA]</scope>
    <source>
        <strain evidence="2">J267</strain>
        <tissue evidence="2">Leaf</tissue>
    </source>
</reference>
<dbReference type="SUPFAM" id="SSF74650">
    <property type="entry name" value="Galactose mutarotase-like"/>
    <property type="match status" value="1"/>
</dbReference>
<dbReference type="Gene3D" id="2.70.98.10">
    <property type="match status" value="1"/>
</dbReference>
<evidence type="ECO:0000313" key="2">
    <source>
        <dbReference type="EMBL" id="KAA8540921.1"/>
    </source>
</evidence>
<evidence type="ECO:0000313" key="3">
    <source>
        <dbReference type="Proteomes" id="UP000325577"/>
    </source>
</evidence>
<sequence length="119" mass="13333">MDNKAFSFNKASDVAVTFDCELLLCTLRMLSICKRTLVQCKESVPDAVLWNPWDKKAKAFPDLGDEDYKTMLCVDSAAIETPIVLQPFEEWKGGQEFSTLSSSYCSGQLDPWKVLLAIS</sequence>
<dbReference type="Pfam" id="PF01263">
    <property type="entry name" value="Aldose_epim"/>
    <property type="match status" value="1"/>
</dbReference>
<dbReference type="PANTHER" id="PTHR11122">
    <property type="entry name" value="APOSPORY-ASSOCIATED PROTEIN C-RELATED"/>
    <property type="match status" value="1"/>
</dbReference>
<organism evidence="2 3">
    <name type="scientific">Nyssa sinensis</name>
    <dbReference type="NCBI Taxonomy" id="561372"/>
    <lineage>
        <taxon>Eukaryota</taxon>
        <taxon>Viridiplantae</taxon>
        <taxon>Streptophyta</taxon>
        <taxon>Embryophyta</taxon>
        <taxon>Tracheophyta</taxon>
        <taxon>Spermatophyta</taxon>
        <taxon>Magnoliopsida</taxon>
        <taxon>eudicotyledons</taxon>
        <taxon>Gunneridae</taxon>
        <taxon>Pentapetalae</taxon>
        <taxon>asterids</taxon>
        <taxon>Cornales</taxon>
        <taxon>Nyssaceae</taxon>
        <taxon>Nyssa</taxon>
    </lineage>
</organism>
<dbReference type="GO" id="GO:0005975">
    <property type="term" value="P:carbohydrate metabolic process"/>
    <property type="evidence" value="ECO:0007669"/>
    <property type="project" value="InterPro"/>
</dbReference>
<evidence type="ECO:0000259" key="1">
    <source>
        <dbReference type="PROSITE" id="PS51034"/>
    </source>
</evidence>
<protein>
    <recommendedName>
        <fullName evidence="1">ZP domain-containing protein</fullName>
    </recommendedName>
</protein>
<dbReference type="InterPro" id="IPR014718">
    <property type="entry name" value="GH-type_carb-bd"/>
</dbReference>
<dbReference type="GO" id="GO:0047938">
    <property type="term" value="F:glucose-6-phosphate 1-epimerase activity"/>
    <property type="evidence" value="ECO:0007669"/>
    <property type="project" value="TreeGrafter"/>
</dbReference>
<dbReference type="OrthoDB" id="1659429at2759"/>
<dbReference type="PANTHER" id="PTHR11122:SF33">
    <property type="entry name" value="GLUCOSE-6-PHOSPHATE 1-EPIMERASE"/>
    <property type="match status" value="1"/>
</dbReference>